<keyword evidence="1" id="KW-0808">Transferase</keyword>
<dbReference type="InterPro" id="IPR023213">
    <property type="entry name" value="CAT-like_dom_sf"/>
</dbReference>
<evidence type="ECO:0000313" key="1">
    <source>
        <dbReference type="EMBL" id="SDI67184.1"/>
    </source>
</evidence>
<dbReference type="EMBL" id="FNEM01000002">
    <property type="protein sequence ID" value="SDI67184.1"/>
    <property type="molecule type" value="Genomic_DNA"/>
</dbReference>
<dbReference type="SMART" id="SM01059">
    <property type="entry name" value="CAT"/>
    <property type="match status" value="1"/>
</dbReference>
<accession>A0A1G8MGZ2</accession>
<dbReference type="GO" id="GO:0008811">
    <property type="term" value="F:chloramphenicol O-acetyltransferase activity"/>
    <property type="evidence" value="ECO:0007669"/>
    <property type="project" value="InterPro"/>
</dbReference>
<keyword evidence="2" id="KW-1185">Reference proteome</keyword>
<protein>
    <submittedName>
        <fullName evidence="1">Chloramphenicol O-acetyltransferase type A</fullName>
    </submittedName>
</protein>
<dbReference type="AlphaFoldDB" id="A0A1G8MGZ2"/>
<name>A0A1G8MGZ2_9GAMM</name>
<dbReference type="InterPro" id="IPR001707">
    <property type="entry name" value="Cmp_AcTrfase"/>
</dbReference>
<gene>
    <name evidence="1" type="ORF">SAMN04488540_102377</name>
</gene>
<dbReference type="PANTHER" id="PTHR38474:SF1">
    <property type="entry name" value="SLR0299 PROTEIN"/>
    <property type="match status" value="1"/>
</dbReference>
<proteinExistence type="predicted"/>
<dbReference type="RefSeq" id="WP_090362512.1">
    <property type="nucleotide sequence ID" value="NZ_FNEM01000002.1"/>
</dbReference>
<sequence>MKYLDMETWPRAQQFRFFNQLAQPYFSLCADVDITTLHQLGQSRQVSVYHAISHAIMTVANELPWMRWRIRGQQVLEHPRVNAGLTSLGEDQQVRFTRVAFSEDFPTFSRAMTEQSLSSQRRPELFSDQDDSDDDAIFMSCLPWVRFTQMTNPMPLSPADSVPRITWGRYDIQPKKVVLPLAFQVHHAIADGLHAGQFYQQLQQRLDDCQNWV</sequence>
<reference evidence="2" key="1">
    <citation type="submission" date="2016-10" db="EMBL/GenBank/DDBJ databases">
        <authorList>
            <person name="Varghese N."/>
            <person name="Submissions S."/>
        </authorList>
    </citation>
    <scope>NUCLEOTIDE SEQUENCE [LARGE SCALE GENOMIC DNA]</scope>
    <source>
        <strain evidence="2">DSM 23317</strain>
    </source>
</reference>
<organism evidence="1 2">
    <name type="scientific">Ferrimonas sediminum</name>
    <dbReference type="NCBI Taxonomy" id="718193"/>
    <lineage>
        <taxon>Bacteria</taxon>
        <taxon>Pseudomonadati</taxon>
        <taxon>Pseudomonadota</taxon>
        <taxon>Gammaproteobacteria</taxon>
        <taxon>Alteromonadales</taxon>
        <taxon>Ferrimonadaceae</taxon>
        <taxon>Ferrimonas</taxon>
    </lineage>
</organism>
<evidence type="ECO:0000313" key="2">
    <source>
        <dbReference type="Proteomes" id="UP000199527"/>
    </source>
</evidence>
<dbReference type="Gene3D" id="3.30.559.10">
    <property type="entry name" value="Chloramphenicol acetyltransferase-like domain"/>
    <property type="match status" value="1"/>
</dbReference>
<dbReference type="Pfam" id="PF00302">
    <property type="entry name" value="CAT"/>
    <property type="match status" value="1"/>
</dbReference>
<dbReference type="PANTHER" id="PTHR38474">
    <property type="entry name" value="SLR0299 PROTEIN"/>
    <property type="match status" value="1"/>
</dbReference>
<dbReference type="OrthoDB" id="9801766at2"/>
<dbReference type="Proteomes" id="UP000199527">
    <property type="component" value="Unassembled WGS sequence"/>
</dbReference>
<dbReference type="SUPFAM" id="SSF52777">
    <property type="entry name" value="CoA-dependent acyltransferases"/>
    <property type="match status" value="1"/>
</dbReference>